<evidence type="ECO:0000313" key="3">
    <source>
        <dbReference type="EMBL" id="QOW64653.1"/>
    </source>
</evidence>
<dbReference type="AlphaFoldDB" id="A0A7S6WW62"/>
<dbReference type="SUPFAM" id="SSF52200">
    <property type="entry name" value="Toll/Interleukin receptor TIR domain"/>
    <property type="match status" value="1"/>
</dbReference>
<proteinExistence type="predicted"/>
<reference evidence="3 4" key="1">
    <citation type="submission" date="2020-09" db="EMBL/GenBank/DDBJ databases">
        <title>Investigation of environmental microbes.</title>
        <authorList>
            <person name="Ou Y."/>
            <person name="Kang Q."/>
        </authorList>
    </citation>
    <scope>NUCLEOTIDE SEQUENCE [LARGE SCALE GENOMIC DNA]</scope>
    <source>
        <strain evidence="3 4">KJZ-14</strain>
        <plasmid evidence="3 4">p1</plasmid>
    </source>
</reference>
<dbReference type="InterPro" id="IPR035897">
    <property type="entry name" value="Toll_tir_struct_dom_sf"/>
</dbReference>
<gene>
    <name evidence="3" type="ORF">IDM49_11565</name>
</gene>
<dbReference type="EMBL" id="CP062960">
    <property type="protein sequence ID" value="QOW64653.1"/>
    <property type="molecule type" value="Genomic_DNA"/>
</dbReference>
<feature type="compositionally biased region" description="Polar residues" evidence="1">
    <location>
        <begin position="1"/>
        <end position="12"/>
    </location>
</feature>
<sequence>MAQCTAPSQGHRTASGRANCPACSNRGYSSYSNPSYYYPGYSSTATSNRVSSSTSSKKSFRKGSTVSLSATEYTTLKPVHEQSVKQAETYPDKRDLFLCHAWDDRAGAAKELHDALENLGVSVWFSEKDIELGRSLTRSIDKGLKNSRIGIILVTPSFYKRVDAAGIAEQELSALLRSDRVIPIVHETTYEELAEMSPLLAARSGLNTEGSSFEDVAEKLAEAVLVD</sequence>
<organism evidence="3 4">
    <name type="scientific">Rothia terrae</name>
    <dbReference type="NCBI Taxonomy" id="396015"/>
    <lineage>
        <taxon>Bacteria</taxon>
        <taxon>Bacillati</taxon>
        <taxon>Actinomycetota</taxon>
        <taxon>Actinomycetes</taxon>
        <taxon>Micrococcales</taxon>
        <taxon>Micrococcaceae</taxon>
        <taxon>Rothia</taxon>
    </lineage>
</organism>
<feature type="region of interest" description="Disordered" evidence="1">
    <location>
        <begin position="1"/>
        <end position="24"/>
    </location>
</feature>
<dbReference type="Proteomes" id="UP000516404">
    <property type="component" value="Plasmid p1"/>
</dbReference>
<geneLocation type="plasmid" evidence="3 4">
    <name>p1</name>
</geneLocation>
<dbReference type="PROSITE" id="PS50104">
    <property type="entry name" value="TIR"/>
    <property type="match status" value="1"/>
</dbReference>
<keyword evidence="4" id="KW-1185">Reference proteome</keyword>
<dbReference type="GeneID" id="96624872"/>
<dbReference type="RefSeq" id="WP_193836697.1">
    <property type="nucleotide sequence ID" value="NZ_CP062960.1"/>
</dbReference>
<dbReference type="InterPro" id="IPR000157">
    <property type="entry name" value="TIR_dom"/>
</dbReference>
<protein>
    <submittedName>
        <fullName evidence="3">Toll/interleukin-1 receptor domain-containing protein</fullName>
    </submittedName>
</protein>
<evidence type="ECO:0000313" key="4">
    <source>
        <dbReference type="Proteomes" id="UP000516404"/>
    </source>
</evidence>
<dbReference type="Pfam" id="PF13676">
    <property type="entry name" value="TIR_2"/>
    <property type="match status" value="1"/>
</dbReference>
<dbReference type="Gene3D" id="3.40.50.10140">
    <property type="entry name" value="Toll/interleukin-1 receptor homology (TIR) domain"/>
    <property type="match status" value="1"/>
</dbReference>
<accession>A0A7S6WW62</accession>
<keyword evidence="3" id="KW-0614">Plasmid</keyword>
<dbReference type="KEGG" id="rter:IDM49_11565"/>
<dbReference type="GO" id="GO:0007165">
    <property type="term" value="P:signal transduction"/>
    <property type="evidence" value="ECO:0007669"/>
    <property type="project" value="InterPro"/>
</dbReference>
<evidence type="ECO:0000256" key="1">
    <source>
        <dbReference type="SAM" id="MobiDB-lite"/>
    </source>
</evidence>
<feature type="domain" description="TIR" evidence="2">
    <location>
        <begin position="92"/>
        <end position="224"/>
    </location>
</feature>
<keyword evidence="3" id="KW-0675">Receptor</keyword>
<evidence type="ECO:0000259" key="2">
    <source>
        <dbReference type="PROSITE" id="PS50104"/>
    </source>
</evidence>
<name>A0A7S6WW62_9MICC</name>